<evidence type="ECO:0000313" key="2">
    <source>
        <dbReference type="EMBL" id="KAF4419497.1"/>
    </source>
</evidence>
<proteinExistence type="predicted"/>
<dbReference type="OrthoDB" id="4590507at2759"/>
<protein>
    <submittedName>
        <fullName evidence="2">Serine/threonine protein kinase</fullName>
    </submittedName>
</protein>
<name>A0A8H4JE63_9HYPO</name>
<evidence type="ECO:0000313" key="3">
    <source>
        <dbReference type="Proteomes" id="UP000605986"/>
    </source>
</evidence>
<keyword evidence="2" id="KW-0418">Kinase</keyword>
<reference evidence="2" key="1">
    <citation type="submission" date="2020-01" db="EMBL/GenBank/DDBJ databases">
        <title>Identification and distribution of gene clusters putatively required for synthesis of sphingolipid metabolism inhibitors in phylogenetically diverse species of the filamentous fungus Fusarium.</title>
        <authorList>
            <person name="Kim H.-S."/>
            <person name="Busman M."/>
            <person name="Brown D.W."/>
            <person name="Divon H."/>
            <person name="Uhlig S."/>
            <person name="Proctor R.H."/>
        </authorList>
    </citation>
    <scope>NUCLEOTIDE SEQUENCE</scope>
    <source>
        <strain evidence="2">NRRL 53441</strain>
    </source>
</reference>
<gene>
    <name evidence="2" type="ORF">F53441_14416</name>
</gene>
<dbReference type="EMBL" id="JAADJG010001252">
    <property type="protein sequence ID" value="KAF4419497.1"/>
    <property type="molecule type" value="Genomic_DNA"/>
</dbReference>
<keyword evidence="2" id="KW-0808">Transferase</keyword>
<dbReference type="AlphaFoldDB" id="A0A8H4JE63"/>
<keyword evidence="1" id="KW-0472">Membrane</keyword>
<sequence>MRNSSHMLLMVMKQGDIPEPVGWTARNWFEDKCLSLDSSSGQSAPLFHAAALGWDELSGLLLEHGAFPQSDCFYERSGKIRASTALARLVVATKNDNGEVQNLLGTAASRSSEVTITLQDVSVIIGQILHVGEDIEWNHGVLSLKGSYISHENSNVRLWQAVAAANSSQRQKLQDFKAGSSALLIEAACHRHVYAVATLLEIGVDPNMGCPGWLIISSWITALDIVSWTMYIKSADCDNSGRALKERDVKLSALLQTFGGVRGVKYTVEYQLLINVVHSLIVPAAGTGLLVYSLYLAIPFIPVYWHQSWRLIK</sequence>
<evidence type="ECO:0000256" key="1">
    <source>
        <dbReference type="SAM" id="Phobius"/>
    </source>
</evidence>
<keyword evidence="1" id="KW-1133">Transmembrane helix</keyword>
<accession>A0A8H4JE63</accession>
<keyword evidence="2" id="KW-0723">Serine/threonine-protein kinase</keyword>
<dbReference type="GO" id="GO:0004674">
    <property type="term" value="F:protein serine/threonine kinase activity"/>
    <property type="evidence" value="ECO:0007669"/>
    <property type="project" value="UniProtKB-KW"/>
</dbReference>
<feature type="transmembrane region" description="Helical" evidence="1">
    <location>
        <begin position="280"/>
        <end position="305"/>
    </location>
</feature>
<comment type="caution">
    <text evidence="2">The sequence shown here is derived from an EMBL/GenBank/DDBJ whole genome shotgun (WGS) entry which is preliminary data.</text>
</comment>
<dbReference type="Proteomes" id="UP000605986">
    <property type="component" value="Unassembled WGS sequence"/>
</dbReference>
<organism evidence="2 3">
    <name type="scientific">Fusarium austroafricanum</name>
    <dbReference type="NCBI Taxonomy" id="2364996"/>
    <lineage>
        <taxon>Eukaryota</taxon>
        <taxon>Fungi</taxon>
        <taxon>Dikarya</taxon>
        <taxon>Ascomycota</taxon>
        <taxon>Pezizomycotina</taxon>
        <taxon>Sordariomycetes</taxon>
        <taxon>Hypocreomycetidae</taxon>
        <taxon>Hypocreales</taxon>
        <taxon>Nectriaceae</taxon>
        <taxon>Fusarium</taxon>
        <taxon>Fusarium concolor species complex</taxon>
    </lineage>
</organism>
<keyword evidence="1" id="KW-0812">Transmembrane</keyword>
<keyword evidence="3" id="KW-1185">Reference proteome</keyword>